<dbReference type="InterPro" id="IPR050343">
    <property type="entry name" value="RsuA_PseudoU_synthase"/>
</dbReference>
<evidence type="ECO:0000256" key="5">
    <source>
        <dbReference type="RuleBase" id="RU003887"/>
    </source>
</evidence>
<evidence type="ECO:0000313" key="7">
    <source>
        <dbReference type="EMBL" id="KRN94602.1"/>
    </source>
</evidence>
<sequence length="238" mass="27293">MRIDKFLHDMNIGTRTQIRKLIKDKLVFINNELVKTGRMKVDPLADEVRLEEQVIEYKRYFYFMLNKPLGVVTATEDRKQKTVMDLFNKIDKRKDLFPVGRLDKDTQGLLLVTNNGILAHKLLSPEHHVSKTYEAVVTGKITEDIALEFQQGIVLKDGTQLKPAELLIGEYSALDNQTIVHITLNEGKYHQVRRMFGSVGERVVSLRRISFGPLDLDVGLLPGTYRELTDSEIDQLIN</sequence>
<dbReference type="EC" id="5.4.99.-" evidence="5"/>
<name>A0A0R2L5Q7_9LACO</name>
<dbReference type="RefSeq" id="WP_057801953.1">
    <property type="nucleotide sequence ID" value="NZ_JQBX01000004.1"/>
</dbReference>
<dbReference type="Pfam" id="PF01479">
    <property type="entry name" value="S4"/>
    <property type="match status" value="1"/>
</dbReference>
<protein>
    <recommendedName>
        <fullName evidence="5">Pseudouridine synthase</fullName>
        <ecNumber evidence="5">5.4.99.-</ecNumber>
    </recommendedName>
</protein>
<evidence type="ECO:0000313" key="8">
    <source>
        <dbReference type="Proteomes" id="UP000051859"/>
    </source>
</evidence>
<dbReference type="PATRIC" id="fig|331679.3.peg.1265"/>
<dbReference type="EMBL" id="JQBX01000004">
    <property type="protein sequence ID" value="KRN94602.1"/>
    <property type="molecule type" value="Genomic_DNA"/>
</dbReference>
<dbReference type="GO" id="GO:0120159">
    <property type="term" value="F:rRNA pseudouridine synthase activity"/>
    <property type="evidence" value="ECO:0007669"/>
    <property type="project" value="UniProtKB-ARBA"/>
</dbReference>
<dbReference type="FunFam" id="3.30.70.1560:FF:000001">
    <property type="entry name" value="Pseudouridine synthase"/>
    <property type="match status" value="1"/>
</dbReference>
<dbReference type="InterPro" id="IPR018496">
    <property type="entry name" value="PsdUridine_synth_RsuA/RluB_CS"/>
</dbReference>
<dbReference type="Gene3D" id="3.10.290.10">
    <property type="entry name" value="RNA-binding S4 domain"/>
    <property type="match status" value="1"/>
</dbReference>
<dbReference type="InterPro" id="IPR000748">
    <property type="entry name" value="PsdUridine_synth_RsuA/RluB/E/F"/>
</dbReference>
<dbReference type="NCBIfam" id="TIGR00093">
    <property type="entry name" value="pseudouridine synthase"/>
    <property type="match status" value="1"/>
</dbReference>
<dbReference type="InterPro" id="IPR020094">
    <property type="entry name" value="TruA/RsuA/RluB/E/F_N"/>
</dbReference>
<dbReference type="SUPFAM" id="SSF55174">
    <property type="entry name" value="Alpha-L RNA-binding motif"/>
    <property type="match status" value="1"/>
</dbReference>
<dbReference type="Gene3D" id="3.30.70.1560">
    <property type="entry name" value="Alpha-L RNA-binding motif"/>
    <property type="match status" value="1"/>
</dbReference>
<dbReference type="InterPro" id="IPR036986">
    <property type="entry name" value="S4_RNA-bd_sf"/>
</dbReference>
<dbReference type="GO" id="GO:0000455">
    <property type="term" value="P:enzyme-directed rRNA pseudouridine synthesis"/>
    <property type="evidence" value="ECO:0007669"/>
    <property type="project" value="UniProtKB-ARBA"/>
</dbReference>
<dbReference type="PANTHER" id="PTHR47683">
    <property type="entry name" value="PSEUDOURIDINE SYNTHASE FAMILY PROTEIN-RELATED"/>
    <property type="match status" value="1"/>
</dbReference>
<comment type="caution">
    <text evidence="7">The sequence shown here is derived from an EMBL/GenBank/DDBJ whole genome shotgun (WGS) entry which is preliminary data.</text>
</comment>
<keyword evidence="2 4" id="KW-0694">RNA-binding</keyword>
<dbReference type="GO" id="GO:0005829">
    <property type="term" value="C:cytosol"/>
    <property type="evidence" value="ECO:0007669"/>
    <property type="project" value="UniProtKB-ARBA"/>
</dbReference>
<dbReference type="STRING" id="331679.IV81_GL001239"/>
<evidence type="ECO:0000256" key="4">
    <source>
        <dbReference type="PROSITE-ProRule" id="PRU00182"/>
    </source>
</evidence>
<reference evidence="7 8" key="1">
    <citation type="journal article" date="2015" name="Genome Announc.">
        <title>Expanding the biotechnology potential of lactobacilli through comparative genomics of 213 strains and associated genera.</title>
        <authorList>
            <person name="Sun Z."/>
            <person name="Harris H.M."/>
            <person name="McCann A."/>
            <person name="Guo C."/>
            <person name="Argimon S."/>
            <person name="Zhang W."/>
            <person name="Yang X."/>
            <person name="Jeffery I.B."/>
            <person name="Cooney J.C."/>
            <person name="Kagawa T.F."/>
            <person name="Liu W."/>
            <person name="Song Y."/>
            <person name="Salvetti E."/>
            <person name="Wrobel A."/>
            <person name="Rasinkangas P."/>
            <person name="Parkhill J."/>
            <person name="Rea M.C."/>
            <person name="O'Sullivan O."/>
            <person name="Ritari J."/>
            <person name="Douillard F.P."/>
            <person name="Paul Ross R."/>
            <person name="Yang R."/>
            <person name="Briner A.E."/>
            <person name="Felis G.E."/>
            <person name="de Vos W.M."/>
            <person name="Barrangou R."/>
            <person name="Klaenhammer T.R."/>
            <person name="Caufield P.W."/>
            <person name="Cui Y."/>
            <person name="Zhang H."/>
            <person name="O'Toole P.W."/>
        </authorList>
    </citation>
    <scope>NUCLEOTIDE SEQUENCE [LARGE SCALE GENOMIC DNA]</scope>
    <source>
        <strain evidence="7 8">DSM 18001</strain>
    </source>
</reference>
<evidence type="ECO:0000256" key="2">
    <source>
        <dbReference type="ARBA" id="ARBA00022884"/>
    </source>
</evidence>
<dbReference type="Gene3D" id="3.30.70.580">
    <property type="entry name" value="Pseudouridine synthase I, catalytic domain, N-terminal subdomain"/>
    <property type="match status" value="1"/>
</dbReference>
<dbReference type="InterPro" id="IPR006145">
    <property type="entry name" value="PsdUridine_synth_RsuA/RluA"/>
</dbReference>
<dbReference type="AlphaFoldDB" id="A0A0R2L5Q7"/>
<dbReference type="GO" id="GO:0003723">
    <property type="term" value="F:RNA binding"/>
    <property type="evidence" value="ECO:0007669"/>
    <property type="project" value="UniProtKB-KW"/>
</dbReference>
<dbReference type="InterPro" id="IPR042092">
    <property type="entry name" value="PsdUridine_s_RsuA/RluB/E/F_cat"/>
</dbReference>
<dbReference type="InterPro" id="IPR002942">
    <property type="entry name" value="S4_RNA-bd"/>
</dbReference>
<evidence type="ECO:0000259" key="6">
    <source>
        <dbReference type="SMART" id="SM00363"/>
    </source>
</evidence>
<evidence type="ECO:0000256" key="1">
    <source>
        <dbReference type="ARBA" id="ARBA00008348"/>
    </source>
</evidence>
<proteinExistence type="inferred from homology"/>
<keyword evidence="3 5" id="KW-0413">Isomerase</keyword>
<dbReference type="SMART" id="SM00363">
    <property type="entry name" value="S4"/>
    <property type="match status" value="1"/>
</dbReference>
<feature type="domain" description="RNA-binding S4" evidence="6">
    <location>
        <begin position="1"/>
        <end position="59"/>
    </location>
</feature>
<dbReference type="PANTHER" id="PTHR47683:SF4">
    <property type="entry name" value="PSEUDOURIDINE SYNTHASE"/>
    <property type="match status" value="1"/>
</dbReference>
<dbReference type="PROSITE" id="PS01149">
    <property type="entry name" value="PSI_RSU"/>
    <property type="match status" value="1"/>
</dbReference>
<dbReference type="CDD" id="cd00165">
    <property type="entry name" value="S4"/>
    <property type="match status" value="1"/>
</dbReference>
<accession>A0A0R2L5Q7</accession>
<gene>
    <name evidence="7" type="ORF">IV81_GL001239</name>
</gene>
<dbReference type="Pfam" id="PF00849">
    <property type="entry name" value="PseudoU_synth_2"/>
    <property type="match status" value="1"/>
</dbReference>
<evidence type="ECO:0000256" key="3">
    <source>
        <dbReference type="ARBA" id="ARBA00023235"/>
    </source>
</evidence>
<keyword evidence="8" id="KW-1185">Reference proteome</keyword>
<dbReference type="CDD" id="cd02553">
    <property type="entry name" value="PseudoU_synth_RsuA"/>
    <property type="match status" value="1"/>
</dbReference>
<dbReference type="Proteomes" id="UP000051859">
    <property type="component" value="Unassembled WGS sequence"/>
</dbReference>
<organism evidence="7 8">
    <name type="scientific">Pediococcus stilesii</name>
    <dbReference type="NCBI Taxonomy" id="331679"/>
    <lineage>
        <taxon>Bacteria</taxon>
        <taxon>Bacillati</taxon>
        <taxon>Bacillota</taxon>
        <taxon>Bacilli</taxon>
        <taxon>Lactobacillales</taxon>
        <taxon>Lactobacillaceae</taxon>
        <taxon>Pediococcus</taxon>
    </lineage>
</organism>
<dbReference type="InterPro" id="IPR020103">
    <property type="entry name" value="PsdUridine_synth_cat_dom_sf"/>
</dbReference>
<comment type="similarity">
    <text evidence="1 5">Belongs to the pseudouridine synthase RsuA family.</text>
</comment>
<dbReference type="PROSITE" id="PS50889">
    <property type="entry name" value="S4"/>
    <property type="match status" value="1"/>
</dbReference>
<dbReference type="SUPFAM" id="SSF55120">
    <property type="entry name" value="Pseudouridine synthase"/>
    <property type="match status" value="1"/>
</dbReference>